<dbReference type="GO" id="GO:0051266">
    <property type="term" value="F:sirohydrochlorin ferrochelatase activity"/>
    <property type="evidence" value="ECO:0007669"/>
    <property type="project" value="UniProtKB-EC"/>
</dbReference>
<proteinExistence type="predicted"/>
<reference evidence="7 8" key="1">
    <citation type="submission" date="2021-03" db="EMBL/GenBank/DDBJ databases">
        <title>Genomic Encyclopedia of Type Strains, Phase IV (KMG-IV): sequencing the most valuable type-strain genomes for metagenomic binning, comparative biology and taxonomic classification.</title>
        <authorList>
            <person name="Goeker M."/>
        </authorList>
    </citation>
    <scope>NUCLEOTIDE SEQUENCE [LARGE SCALE GENOMIC DNA]</scope>
    <source>
        <strain evidence="7 8">DSM 27563</strain>
    </source>
</reference>
<evidence type="ECO:0000256" key="3">
    <source>
        <dbReference type="ARBA" id="ARBA00023002"/>
    </source>
</evidence>
<sequence length="228" mass="26656">MRYLPMSFDTQNKTVLVIGGGLMAYDRIKRLLDSEFKIYVISEDFIEEIFKLSDEHSERVLLKKGTIDKNFVFFGYDYLIIATHSFDLNYALEKRAEKSKIPYERCDIISNSTLLMNKTLSKEGLTVGITTNGINPTITEIVYEDILKLLDGYNGEKILILNKIRKELVKRNALNIDKTIRELYNSEKITLNNYLEDLKNDLKDREKEAEEIIEDFNKTEEDKKEKED</sequence>
<comment type="caution">
    <text evidence="7">The sequence shown here is derived from an EMBL/GenBank/DDBJ whole genome shotgun (WGS) entry which is preliminary data.</text>
</comment>
<comment type="pathway">
    <text evidence="1">Porphyrin-containing compound metabolism; siroheme biosynthesis; sirohydrochlorin from precorrin-2: step 1/1.</text>
</comment>
<dbReference type="InterPro" id="IPR036291">
    <property type="entry name" value="NAD(P)-bd_dom_sf"/>
</dbReference>
<accession>A0ABS4KDF2</accession>
<dbReference type="SUPFAM" id="SSF75615">
    <property type="entry name" value="Siroheme synthase middle domains-like"/>
    <property type="match status" value="1"/>
</dbReference>
<dbReference type="InterPro" id="IPR028161">
    <property type="entry name" value="Met8-like"/>
</dbReference>
<keyword evidence="5" id="KW-0627">Porphyrin biosynthesis</keyword>
<evidence type="ECO:0000256" key="1">
    <source>
        <dbReference type="ARBA" id="ARBA00005010"/>
    </source>
</evidence>
<dbReference type="SUPFAM" id="SSF51735">
    <property type="entry name" value="NAD(P)-binding Rossmann-fold domains"/>
    <property type="match status" value="1"/>
</dbReference>
<evidence type="ECO:0000256" key="4">
    <source>
        <dbReference type="ARBA" id="ARBA00023027"/>
    </source>
</evidence>
<gene>
    <name evidence="7" type="ORF">J2Z71_001358</name>
</gene>
<organism evidence="7 8">
    <name type="scientific">Peptoniphilus stercorisuis</name>
    <dbReference type="NCBI Taxonomy" id="1436965"/>
    <lineage>
        <taxon>Bacteria</taxon>
        <taxon>Bacillati</taxon>
        <taxon>Bacillota</taxon>
        <taxon>Tissierellia</taxon>
        <taxon>Tissierellales</taxon>
        <taxon>Peptoniphilaceae</taxon>
        <taxon>Peptoniphilus</taxon>
    </lineage>
</organism>
<evidence type="ECO:0000313" key="7">
    <source>
        <dbReference type="EMBL" id="MBP2025809.1"/>
    </source>
</evidence>
<evidence type="ECO:0000256" key="6">
    <source>
        <dbReference type="SAM" id="Coils"/>
    </source>
</evidence>
<keyword evidence="8" id="KW-1185">Reference proteome</keyword>
<keyword evidence="7" id="KW-0456">Lyase</keyword>
<dbReference type="Pfam" id="PF13241">
    <property type="entry name" value="NAD_binding_7"/>
    <property type="match status" value="1"/>
</dbReference>
<evidence type="ECO:0000313" key="8">
    <source>
        <dbReference type="Proteomes" id="UP001519306"/>
    </source>
</evidence>
<dbReference type="RefSeq" id="WP_210061346.1">
    <property type="nucleotide sequence ID" value="NZ_JAGGLJ010000013.1"/>
</dbReference>
<evidence type="ECO:0000256" key="2">
    <source>
        <dbReference type="ARBA" id="ARBA00012400"/>
    </source>
</evidence>
<protein>
    <recommendedName>
        <fullName evidence="2">precorrin-2 dehydrogenase</fullName>
        <ecNumber evidence="2">1.3.1.76</ecNumber>
    </recommendedName>
</protein>
<dbReference type="Gene3D" id="3.40.50.720">
    <property type="entry name" value="NAD(P)-binding Rossmann-like Domain"/>
    <property type="match status" value="1"/>
</dbReference>
<dbReference type="Proteomes" id="UP001519306">
    <property type="component" value="Unassembled WGS sequence"/>
</dbReference>
<name>A0ABS4KDF2_9FIRM</name>
<dbReference type="GO" id="GO:0043115">
    <property type="term" value="F:precorrin-2 dehydrogenase activity"/>
    <property type="evidence" value="ECO:0007669"/>
    <property type="project" value="UniProtKB-EC"/>
</dbReference>
<evidence type="ECO:0000256" key="5">
    <source>
        <dbReference type="ARBA" id="ARBA00023244"/>
    </source>
</evidence>
<dbReference type="PANTHER" id="PTHR35330:SF1">
    <property type="entry name" value="SIROHEME BIOSYNTHESIS PROTEIN MET8"/>
    <property type="match status" value="1"/>
</dbReference>
<dbReference type="EC" id="1.3.1.76" evidence="2"/>
<keyword evidence="6" id="KW-0175">Coiled coil</keyword>
<dbReference type="PANTHER" id="PTHR35330">
    <property type="entry name" value="SIROHEME BIOSYNTHESIS PROTEIN MET8"/>
    <property type="match status" value="1"/>
</dbReference>
<keyword evidence="3 7" id="KW-0560">Oxidoreductase</keyword>
<dbReference type="EMBL" id="JAGGLJ010000013">
    <property type="protein sequence ID" value="MBP2025809.1"/>
    <property type="molecule type" value="Genomic_DNA"/>
</dbReference>
<feature type="coiled-coil region" evidence="6">
    <location>
        <begin position="188"/>
        <end position="226"/>
    </location>
</feature>
<keyword evidence="4" id="KW-0520">NAD</keyword>